<evidence type="ECO:0000259" key="1">
    <source>
        <dbReference type="Pfam" id="PF13186"/>
    </source>
</evidence>
<dbReference type="InterPro" id="IPR058240">
    <property type="entry name" value="rSAM_sf"/>
</dbReference>
<protein>
    <submittedName>
        <fullName evidence="2">Grasp-with-spasm system SPASM domain peptide maturase</fullName>
    </submittedName>
</protein>
<organism evidence="2 3">
    <name type="scientific">Chryseobacterium arthrosphaerae</name>
    <dbReference type="NCBI Taxonomy" id="651561"/>
    <lineage>
        <taxon>Bacteria</taxon>
        <taxon>Pseudomonadati</taxon>
        <taxon>Bacteroidota</taxon>
        <taxon>Flavobacteriia</taxon>
        <taxon>Flavobacteriales</taxon>
        <taxon>Weeksellaceae</taxon>
        <taxon>Chryseobacterium group</taxon>
        <taxon>Chryseobacterium</taxon>
    </lineage>
</organism>
<dbReference type="Pfam" id="PF13186">
    <property type="entry name" value="SPASM"/>
    <property type="match status" value="1"/>
</dbReference>
<reference evidence="3" key="1">
    <citation type="submission" date="2016-07" db="EMBL/GenBank/DDBJ databases">
        <authorList>
            <person name="Florea S."/>
            <person name="Webb J.S."/>
            <person name="Jaromczyk J."/>
            <person name="Schardl C.L."/>
        </authorList>
    </citation>
    <scope>NUCLEOTIDE SEQUENCE [LARGE SCALE GENOMIC DNA]</scope>
    <source>
        <strain evidence="3">CC-VM-7</strain>
    </source>
</reference>
<accession>A0A1B8Z9N6</accession>
<dbReference type="OrthoDB" id="1073749at2"/>
<dbReference type="InterPro" id="IPR026497">
    <property type="entry name" value="GRASP-with-SPASM"/>
</dbReference>
<dbReference type="InterPro" id="IPR023885">
    <property type="entry name" value="4Fe4S-binding_SPASM_dom"/>
</dbReference>
<dbReference type="SUPFAM" id="SSF102114">
    <property type="entry name" value="Radical SAM enzymes"/>
    <property type="match status" value="1"/>
</dbReference>
<gene>
    <name evidence="2" type="ORF">BBI00_22175</name>
</gene>
<dbReference type="NCBIfam" id="TIGR04085">
    <property type="entry name" value="rSAM_more_4Fe4S"/>
    <property type="match status" value="1"/>
</dbReference>
<dbReference type="AlphaFoldDB" id="A0A1B8Z9N6"/>
<dbReference type="NCBIfam" id="TIGR04193">
    <property type="entry name" value="SPASM_w_grasp"/>
    <property type="match status" value="1"/>
</dbReference>
<dbReference type="Gene3D" id="3.20.20.70">
    <property type="entry name" value="Aldolase class I"/>
    <property type="match status" value="1"/>
</dbReference>
<proteinExistence type="predicted"/>
<evidence type="ECO:0000313" key="2">
    <source>
        <dbReference type="EMBL" id="OCA68302.1"/>
    </source>
</evidence>
<evidence type="ECO:0000313" key="3">
    <source>
        <dbReference type="Proteomes" id="UP000093432"/>
    </source>
</evidence>
<dbReference type="InterPro" id="IPR013785">
    <property type="entry name" value="Aldolase_TIM"/>
</dbReference>
<name>A0A1B8Z9N6_9FLAO</name>
<sequence>MKYFNIFSNILIAKGATRILISDLQRNSSDLYPLEFFDVIEELKNNSIEDILKDYDKESQQIIHEYINLLLEKEYGFITDGNWDKNFLPLSLKYHEPSQVSNIFIELDSLSVLDTIKHSIDNLGIQHLVIYSAKELLLKEIQEIDYKFQDSTLTGIEIYCPFHSTITSEGINELNNNLSRIYRVVFYNCTKTPVSLTDPLNFDVIFSPESIQISACGKVDLKYFNTNLSKITEALHHNSCLHKKIGIDIEGNIRNCPLMQENFGNIHQISLEEALDKQGLKKYWNLTKDHIESCKDCEFRYVCTDCRAYTERTSYNQEELDVSKPLKCGYDPYTGIWEDWAKNPLKQKAIQHYRLENISHQISS</sequence>
<dbReference type="RefSeq" id="WP_065401047.1">
    <property type="nucleotide sequence ID" value="NZ_MAYG01000032.1"/>
</dbReference>
<dbReference type="STRING" id="651561.BBI00_22175"/>
<dbReference type="EMBL" id="MAYG01000032">
    <property type="protein sequence ID" value="OCA68302.1"/>
    <property type="molecule type" value="Genomic_DNA"/>
</dbReference>
<dbReference type="Proteomes" id="UP000093432">
    <property type="component" value="Unassembled WGS sequence"/>
</dbReference>
<feature type="domain" description="4Fe4S-binding SPASM" evidence="1">
    <location>
        <begin position="243"/>
        <end position="298"/>
    </location>
</feature>
<comment type="caution">
    <text evidence="2">The sequence shown here is derived from an EMBL/GenBank/DDBJ whole genome shotgun (WGS) entry which is preliminary data.</text>
</comment>